<keyword evidence="3 7" id="KW-1133">Transmembrane helix</keyword>
<dbReference type="Pfam" id="PF04347">
    <property type="entry name" value="FliO"/>
    <property type="match status" value="1"/>
</dbReference>
<name>A0A0F3KYF1_9GAMM</name>
<evidence type="ECO:0000256" key="4">
    <source>
        <dbReference type="ARBA" id="ARBA00023136"/>
    </source>
</evidence>
<keyword evidence="2 7" id="KW-0812">Transmembrane</keyword>
<evidence type="ECO:0000256" key="7">
    <source>
        <dbReference type="RuleBase" id="RU362064"/>
    </source>
</evidence>
<feature type="signal peptide" evidence="8">
    <location>
        <begin position="1"/>
        <end position="19"/>
    </location>
</feature>
<proteinExistence type="inferred from homology"/>
<dbReference type="InterPro" id="IPR022781">
    <property type="entry name" value="Flagellar_biosynth_FliO"/>
</dbReference>
<evidence type="ECO:0000256" key="3">
    <source>
        <dbReference type="ARBA" id="ARBA00022989"/>
    </source>
</evidence>
<comment type="subcellular location">
    <subcellularLocation>
        <location evidence="7">Cell membrane</location>
    </subcellularLocation>
    <subcellularLocation>
        <location evidence="7">Bacterial flagellum basal body</location>
    </subcellularLocation>
</comment>
<evidence type="ECO:0000256" key="6">
    <source>
        <dbReference type="ARBA" id="ARBA00037937"/>
    </source>
</evidence>
<keyword evidence="10" id="KW-1185">Reference proteome</keyword>
<keyword evidence="5 7" id="KW-0975">Bacterial flagellum</keyword>
<comment type="similarity">
    <text evidence="6 7">Belongs to the FliO/MopB family.</text>
</comment>
<dbReference type="AlphaFoldDB" id="A0A0F3KYF1"/>
<organism evidence="9 10">
    <name type="scientific">Luteibacter yeojuensis</name>
    <dbReference type="NCBI Taxonomy" id="345309"/>
    <lineage>
        <taxon>Bacteria</taxon>
        <taxon>Pseudomonadati</taxon>
        <taxon>Pseudomonadota</taxon>
        <taxon>Gammaproteobacteria</taxon>
        <taxon>Lysobacterales</taxon>
        <taxon>Rhodanobacteraceae</taxon>
        <taxon>Luteibacter</taxon>
    </lineage>
</organism>
<accession>A0A0F3KYF1</accession>
<sequence length="140" mass="14713">MRRIVAALAGGLLPCALLAAPAPVAAQAVDSGAEIVRVLVSLLGVVALIFFVGWLSRRAQARVRPGGRKIRVIETLPVGMKEKVVLLEVGGTQLLVGASPTGGLRTLHVLDTPVQDDATPPSATPAIRGFRDILSQWKRP</sequence>
<evidence type="ECO:0000313" key="9">
    <source>
        <dbReference type="EMBL" id="KJV36300.1"/>
    </source>
</evidence>
<feature type="transmembrane region" description="Helical" evidence="7">
    <location>
        <begin position="36"/>
        <end position="55"/>
    </location>
</feature>
<dbReference type="GO" id="GO:0044781">
    <property type="term" value="P:bacterial-type flagellum organization"/>
    <property type="evidence" value="ECO:0007669"/>
    <property type="project" value="UniProtKB-UniRule"/>
</dbReference>
<protein>
    <recommendedName>
        <fullName evidence="7">Flagellar protein</fullName>
    </recommendedName>
</protein>
<dbReference type="InterPro" id="IPR052205">
    <property type="entry name" value="FliO/MopB"/>
</dbReference>
<dbReference type="PANTHER" id="PTHR38766:SF1">
    <property type="entry name" value="FLAGELLAR PROTEIN FLIO"/>
    <property type="match status" value="1"/>
</dbReference>
<evidence type="ECO:0000313" key="10">
    <source>
        <dbReference type="Proteomes" id="UP000033651"/>
    </source>
</evidence>
<dbReference type="EMBL" id="JZRB01000010">
    <property type="protein sequence ID" value="KJV36300.1"/>
    <property type="molecule type" value="Genomic_DNA"/>
</dbReference>
<feature type="chain" id="PRO_5002463629" description="Flagellar protein" evidence="8">
    <location>
        <begin position="20"/>
        <end position="140"/>
    </location>
</feature>
<gene>
    <name evidence="9" type="ORF">VI08_05475</name>
</gene>
<dbReference type="Proteomes" id="UP000033651">
    <property type="component" value="Unassembled WGS sequence"/>
</dbReference>
<comment type="caution">
    <text evidence="9">The sequence shown here is derived from an EMBL/GenBank/DDBJ whole genome shotgun (WGS) entry which is preliminary data.</text>
</comment>
<dbReference type="OrthoDB" id="5741235at2"/>
<keyword evidence="4 7" id="KW-0472">Membrane</keyword>
<keyword evidence="8" id="KW-0732">Signal</keyword>
<dbReference type="RefSeq" id="WP_045828548.1">
    <property type="nucleotide sequence ID" value="NZ_JZRB01000010.1"/>
</dbReference>
<dbReference type="GO" id="GO:0009425">
    <property type="term" value="C:bacterial-type flagellum basal body"/>
    <property type="evidence" value="ECO:0007669"/>
    <property type="project" value="UniProtKB-SubCell"/>
</dbReference>
<dbReference type="PANTHER" id="PTHR38766">
    <property type="entry name" value="FLAGELLAR PROTEIN FLIO"/>
    <property type="match status" value="1"/>
</dbReference>
<evidence type="ECO:0000256" key="5">
    <source>
        <dbReference type="ARBA" id="ARBA00023143"/>
    </source>
</evidence>
<keyword evidence="1 7" id="KW-1003">Cell membrane</keyword>
<dbReference type="NCBIfam" id="TIGR03500">
    <property type="entry name" value="FliO_TIGR"/>
    <property type="match status" value="1"/>
</dbReference>
<evidence type="ECO:0000256" key="8">
    <source>
        <dbReference type="SAM" id="SignalP"/>
    </source>
</evidence>
<reference evidence="9 10" key="1">
    <citation type="submission" date="2015-03" db="EMBL/GenBank/DDBJ databases">
        <title>Draft genome sequence of Luteibacter yeojuensis strain SU11.</title>
        <authorList>
            <person name="Sulaiman J."/>
            <person name="Priya K."/>
            <person name="Chan K.-G."/>
        </authorList>
    </citation>
    <scope>NUCLEOTIDE SEQUENCE [LARGE SCALE GENOMIC DNA]</scope>
    <source>
        <strain evidence="9 10">SU11</strain>
    </source>
</reference>
<dbReference type="PATRIC" id="fig|345309.4.peg.237"/>
<evidence type="ECO:0000256" key="2">
    <source>
        <dbReference type="ARBA" id="ARBA00022692"/>
    </source>
</evidence>
<dbReference type="GO" id="GO:0005886">
    <property type="term" value="C:plasma membrane"/>
    <property type="evidence" value="ECO:0007669"/>
    <property type="project" value="UniProtKB-SubCell"/>
</dbReference>
<evidence type="ECO:0000256" key="1">
    <source>
        <dbReference type="ARBA" id="ARBA00022475"/>
    </source>
</evidence>